<protein>
    <submittedName>
        <fullName evidence="1">Uncharacterized protein</fullName>
    </submittedName>
</protein>
<sequence length="304" mass="34432">MATSIDIAQIVPVKLDGTNYVHWASIVRTFLKGRNLWRYVTGACPLPILAADNSNLKAVDDWEVNNSKTMTLLVNFVSPSISFQIGKFDCAHDVWVFLEKRYRGTNFAQKYKLAIDLHALRQMPNQSISNFYAQMSLLWDQLAIMDPQFKYEEDTVIFQKYIEEGHLVQFCMALRDEYDSIRSSMLHTSPFPSVESALSELLAEETRRLTRGPFSSSLGGIDTVFVTSSQKSSASSEGKPSTPRDLSKVKCNYCKEFGHMKFTCPKLKKSSHSTSTRRTTAASAVQDDSLLCRLLPLLVLFRPW</sequence>
<dbReference type="EMBL" id="JAINDJ010000002">
    <property type="protein sequence ID" value="KAG9459132.1"/>
    <property type="molecule type" value="Genomic_DNA"/>
</dbReference>
<dbReference type="Proteomes" id="UP000825729">
    <property type="component" value="Unassembled WGS sequence"/>
</dbReference>
<dbReference type="Gene3D" id="4.10.60.10">
    <property type="entry name" value="Zinc finger, CCHC-type"/>
    <property type="match status" value="1"/>
</dbReference>
<evidence type="ECO:0000313" key="2">
    <source>
        <dbReference type="Proteomes" id="UP000825729"/>
    </source>
</evidence>
<dbReference type="PANTHER" id="PTHR34222">
    <property type="entry name" value="GAG_PRE-INTEGRS DOMAIN-CONTAINING PROTEIN"/>
    <property type="match status" value="1"/>
</dbReference>
<reference evidence="1 2" key="1">
    <citation type="submission" date="2021-07" db="EMBL/GenBank/DDBJ databases">
        <title>The Aristolochia fimbriata genome: insights into angiosperm evolution, floral development and chemical biosynthesis.</title>
        <authorList>
            <person name="Jiao Y."/>
        </authorList>
    </citation>
    <scope>NUCLEOTIDE SEQUENCE [LARGE SCALE GENOMIC DNA]</scope>
    <source>
        <strain evidence="1">IBCAS-2021</strain>
        <tissue evidence="1">Leaf</tissue>
    </source>
</reference>
<comment type="caution">
    <text evidence="1">The sequence shown here is derived from an EMBL/GenBank/DDBJ whole genome shotgun (WGS) entry which is preliminary data.</text>
</comment>
<name>A0AAV7FGD9_ARIFI</name>
<gene>
    <name evidence="1" type="ORF">H6P81_003640</name>
</gene>
<keyword evidence="2" id="KW-1185">Reference proteome</keyword>
<accession>A0AAV7FGD9</accession>
<evidence type="ECO:0000313" key="1">
    <source>
        <dbReference type="EMBL" id="KAG9459132.1"/>
    </source>
</evidence>
<dbReference type="SUPFAM" id="SSF57756">
    <property type="entry name" value="Retrovirus zinc finger-like domains"/>
    <property type="match status" value="1"/>
</dbReference>
<dbReference type="AlphaFoldDB" id="A0AAV7FGD9"/>
<dbReference type="Pfam" id="PF14223">
    <property type="entry name" value="Retrotran_gag_2"/>
    <property type="match status" value="1"/>
</dbReference>
<dbReference type="GO" id="GO:0008270">
    <property type="term" value="F:zinc ion binding"/>
    <property type="evidence" value="ECO:0007669"/>
    <property type="project" value="InterPro"/>
</dbReference>
<proteinExistence type="predicted"/>
<dbReference type="InterPro" id="IPR036875">
    <property type="entry name" value="Znf_CCHC_sf"/>
</dbReference>
<organism evidence="1 2">
    <name type="scientific">Aristolochia fimbriata</name>
    <name type="common">White veined hardy Dutchman's pipe vine</name>
    <dbReference type="NCBI Taxonomy" id="158543"/>
    <lineage>
        <taxon>Eukaryota</taxon>
        <taxon>Viridiplantae</taxon>
        <taxon>Streptophyta</taxon>
        <taxon>Embryophyta</taxon>
        <taxon>Tracheophyta</taxon>
        <taxon>Spermatophyta</taxon>
        <taxon>Magnoliopsida</taxon>
        <taxon>Magnoliidae</taxon>
        <taxon>Piperales</taxon>
        <taxon>Aristolochiaceae</taxon>
        <taxon>Aristolochia</taxon>
    </lineage>
</organism>
<dbReference type="GO" id="GO:0003676">
    <property type="term" value="F:nucleic acid binding"/>
    <property type="evidence" value="ECO:0007669"/>
    <property type="project" value="InterPro"/>
</dbReference>
<dbReference type="PANTHER" id="PTHR34222:SF100">
    <property type="entry name" value="CCHC-TYPE DOMAIN-CONTAINING PROTEIN"/>
    <property type="match status" value="1"/>
</dbReference>